<dbReference type="RefSeq" id="WP_218673651.1">
    <property type="nucleotide sequence ID" value="NZ_MW364930.1"/>
</dbReference>
<dbReference type="InterPro" id="IPR052021">
    <property type="entry name" value="Type-I_RS_S_subunit"/>
</dbReference>
<organism evidence="3">
    <name type="scientific">Aerococcus viridans</name>
    <dbReference type="NCBI Taxonomy" id="1377"/>
    <lineage>
        <taxon>Bacteria</taxon>
        <taxon>Bacillati</taxon>
        <taxon>Bacillota</taxon>
        <taxon>Bacilli</taxon>
        <taxon>Lactobacillales</taxon>
        <taxon>Aerococcaceae</taxon>
        <taxon>Aerococcus</taxon>
    </lineage>
</organism>
<dbReference type="Pfam" id="PF01420">
    <property type="entry name" value="Methylase_S"/>
    <property type="match status" value="2"/>
</dbReference>
<evidence type="ECO:0000259" key="2">
    <source>
        <dbReference type="Pfam" id="PF01420"/>
    </source>
</evidence>
<protein>
    <submittedName>
        <fullName evidence="3">Restriction endonuclease S subunit</fullName>
    </submittedName>
</protein>
<dbReference type="PANTHER" id="PTHR30408:SF12">
    <property type="entry name" value="TYPE I RESTRICTION ENZYME MJAVIII SPECIFICITY SUBUNIT"/>
    <property type="match status" value="1"/>
</dbReference>
<feature type="domain" description="Type I restriction modification DNA specificity" evidence="2">
    <location>
        <begin position="219"/>
        <end position="376"/>
    </location>
</feature>
<gene>
    <name evidence="3" type="primary">hsdS</name>
</gene>
<evidence type="ECO:0000313" key="3">
    <source>
        <dbReference type="EMBL" id="QWY91678.1"/>
    </source>
</evidence>
<sequence length="388" mass="44451">MSINKDSQKAPNLRFKGFTDDWEQRKASELFKSISDKKHPNLPVLSASQEKGMILRDDIGIDIKYDHKSLSNYKRVTPGQFVIHLRSFQGGFADSQIEGITSPAYTVIDFKEKDQSHSLFWKEILTSQSFIKRLETVTYGIRDGRSISFSDFSTLKFLVPKLDEQEKIAVLFKTLDQTITLHQRKLDQLKQLKEALLQQMFPGKGETVPNLRFAGFEGDWEELKLSAVVDKQIKGKAQADKLNPGNVEYLDTARLNGGEPLLTDGISNVMKDDILILWDGSKAGTVYIGFEGALGSTLKAYRTNSDSQFVFQYLKRYQEHIYNNYRTPNIPHVQKDFLEVFTIKVPTMKEQTKIGNTLKHLDDTITLQQRKLDQLQDIKQVLLENMFI</sequence>
<reference evidence="3" key="1">
    <citation type="submission" date="2020-12" db="EMBL/GenBank/DDBJ databases">
        <authorList>
            <person name="Brenciani A."/>
            <person name="Morroni G."/>
            <person name="Fioriti S."/>
            <person name="Coccitto S.N."/>
            <person name="Cinthi M."/>
            <person name="Giovanetti E."/>
        </authorList>
    </citation>
    <scope>NUCLEOTIDE SEQUENCE</scope>
    <source>
        <plasmid evidence="3">pAv-optrA</plasmid>
    </source>
</reference>
<geneLocation type="plasmid" evidence="3">
    <name>pAv-optrA</name>
</geneLocation>
<accession>A0A8F3IXF4</accession>
<keyword evidence="3" id="KW-0378">Hydrolase</keyword>
<dbReference type="AlphaFoldDB" id="A0A8F3IXF4"/>
<evidence type="ECO:0000256" key="1">
    <source>
        <dbReference type="SAM" id="Coils"/>
    </source>
</evidence>
<keyword evidence="3" id="KW-0614">Plasmid</keyword>
<keyword evidence="1" id="KW-0175">Coiled coil</keyword>
<name>A0A8F3IXF4_9LACT</name>
<dbReference type="PANTHER" id="PTHR30408">
    <property type="entry name" value="TYPE-1 RESTRICTION ENZYME ECOKI SPECIFICITY PROTEIN"/>
    <property type="match status" value="1"/>
</dbReference>
<dbReference type="GO" id="GO:0003677">
    <property type="term" value="F:DNA binding"/>
    <property type="evidence" value="ECO:0007669"/>
    <property type="project" value="InterPro"/>
</dbReference>
<keyword evidence="3" id="KW-0255">Endonuclease</keyword>
<dbReference type="GO" id="GO:0004519">
    <property type="term" value="F:endonuclease activity"/>
    <property type="evidence" value="ECO:0007669"/>
    <property type="project" value="UniProtKB-KW"/>
</dbReference>
<feature type="coiled-coil region" evidence="1">
    <location>
        <begin position="358"/>
        <end position="385"/>
    </location>
</feature>
<proteinExistence type="predicted"/>
<keyword evidence="3" id="KW-0540">Nuclease</keyword>
<dbReference type="InterPro" id="IPR000055">
    <property type="entry name" value="Restrct_endonuc_typeI_TRD"/>
</dbReference>
<feature type="domain" description="Type I restriction modification DNA specificity" evidence="2">
    <location>
        <begin position="20"/>
        <end position="191"/>
    </location>
</feature>
<dbReference type="EMBL" id="MW364930">
    <property type="protein sequence ID" value="QWY91678.1"/>
    <property type="molecule type" value="Genomic_DNA"/>
</dbReference>